<dbReference type="InterPro" id="IPR001444">
    <property type="entry name" value="Flag_bb_rod_N"/>
</dbReference>
<dbReference type="InterPro" id="IPR011491">
    <property type="entry name" value="FlgE_D2"/>
</dbReference>
<dbReference type="NCBIfam" id="NF004238">
    <property type="entry name" value="PRK05682.1-1"/>
    <property type="match status" value="1"/>
</dbReference>
<dbReference type="Pfam" id="PF06429">
    <property type="entry name" value="Flg_bbr_C"/>
    <property type="match status" value="1"/>
</dbReference>
<dbReference type="PANTHER" id="PTHR30435:SF1">
    <property type="entry name" value="FLAGELLAR HOOK PROTEIN FLGE"/>
    <property type="match status" value="1"/>
</dbReference>
<feature type="domain" description="Flagellar hook protein FlgE D2" evidence="8">
    <location>
        <begin position="172"/>
        <end position="288"/>
    </location>
</feature>
<dbReference type="InterPro" id="IPR019776">
    <property type="entry name" value="Flagellar_basal_body_rod_CS"/>
</dbReference>
<evidence type="ECO:0000256" key="5">
    <source>
        <dbReference type="RuleBase" id="RU362116"/>
    </source>
</evidence>
<evidence type="ECO:0000313" key="11">
    <source>
        <dbReference type="Proteomes" id="UP000464787"/>
    </source>
</evidence>
<evidence type="ECO:0000313" key="10">
    <source>
        <dbReference type="EMBL" id="QHI97984.1"/>
    </source>
</evidence>
<evidence type="ECO:0000259" key="7">
    <source>
        <dbReference type="Pfam" id="PF06429"/>
    </source>
</evidence>
<evidence type="ECO:0000256" key="2">
    <source>
        <dbReference type="ARBA" id="ARBA00009677"/>
    </source>
</evidence>
<comment type="similarity">
    <text evidence="2 5">Belongs to the flagella basal body rod proteins family.</text>
</comment>
<dbReference type="InterPro" id="IPR037925">
    <property type="entry name" value="FlgE/F/G-like"/>
</dbReference>
<feature type="domain" description="Flagellar basal body rod protein N-terminal" evidence="6">
    <location>
        <begin position="6"/>
        <end position="31"/>
    </location>
</feature>
<evidence type="ECO:0000259" key="6">
    <source>
        <dbReference type="Pfam" id="PF00460"/>
    </source>
</evidence>
<organism evidence="10 11">
    <name type="scientific">Xylophilus rhododendri</name>
    <dbReference type="NCBI Taxonomy" id="2697032"/>
    <lineage>
        <taxon>Bacteria</taxon>
        <taxon>Pseudomonadati</taxon>
        <taxon>Pseudomonadota</taxon>
        <taxon>Betaproteobacteria</taxon>
        <taxon>Burkholderiales</taxon>
        <taxon>Xylophilus</taxon>
    </lineage>
</organism>
<dbReference type="NCBIfam" id="TIGR03506">
    <property type="entry name" value="FlgEFG_subfam"/>
    <property type="match status" value="1"/>
</dbReference>
<evidence type="ECO:0000259" key="9">
    <source>
        <dbReference type="Pfam" id="PF22692"/>
    </source>
</evidence>
<reference evidence="10 11" key="1">
    <citation type="submission" date="2020-01" db="EMBL/GenBank/DDBJ databases">
        <title>Genome sequencing of strain KACC 21265.</title>
        <authorList>
            <person name="Heo J."/>
            <person name="Kim S.-J."/>
            <person name="Kim J.-S."/>
            <person name="Hong S.-B."/>
            <person name="Kwon S.-W."/>
        </authorList>
    </citation>
    <scope>NUCLEOTIDE SEQUENCE [LARGE SCALE GENOMIC DNA]</scope>
    <source>
        <strain evidence="10 11">KACC 21265</strain>
    </source>
</reference>
<keyword evidence="4 5" id="KW-0975">Bacterial flagellum</keyword>
<dbReference type="Gene3D" id="2.60.98.20">
    <property type="entry name" value="Flagellar hook protein FlgE"/>
    <property type="match status" value="1"/>
</dbReference>
<gene>
    <name evidence="10" type="ORF">GT347_08240</name>
</gene>
<dbReference type="Pfam" id="PF22692">
    <property type="entry name" value="LlgE_F_G_D1"/>
    <property type="match status" value="1"/>
</dbReference>
<dbReference type="EMBL" id="CP047650">
    <property type="protein sequence ID" value="QHI97984.1"/>
    <property type="molecule type" value="Genomic_DNA"/>
</dbReference>
<feature type="domain" description="Flagellar hook protein FlgE/F/G-like D1" evidence="9">
    <location>
        <begin position="84"/>
        <end position="128"/>
    </location>
</feature>
<dbReference type="Pfam" id="PF00460">
    <property type="entry name" value="Flg_bb_rod"/>
    <property type="match status" value="1"/>
</dbReference>
<name>A0A857J243_9BURK</name>
<evidence type="ECO:0000256" key="4">
    <source>
        <dbReference type="ARBA" id="ARBA00023143"/>
    </source>
</evidence>
<protein>
    <recommendedName>
        <fullName evidence="3 5">Flagellar hook protein FlgE</fullName>
    </recommendedName>
</protein>
<dbReference type="GO" id="GO:0009425">
    <property type="term" value="C:bacterial-type flagellum basal body"/>
    <property type="evidence" value="ECO:0007669"/>
    <property type="project" value="UniProtKB-SubCell"/>
</dbReference>
<dbReference type="InterPro" id="IPR037058">
    <property type="entry name" value="Falgellar_hook_FlgE_sf"/>
</dbReference>
<evidence type="ECO:0000259" key="8">
    <source>
        <dbReference type="Pfam" id="PF07559"/>
    </source>
</evidence>
<dbReference type="GO" id="GO:0005829">
    <property type="term" value="C:cytosol"/>
    <property type="evidence" value="ECO:0007669"/>
    <property type="project" value="TreeGrafter"/>
</dbReference>
<comment type="subcellular location">
    <subcellularLocation>
        <location evidence="1 5">Bacterial flagellum basal body</location>
    </subcellularLocation>
</comment>
<keyword evidence="10" id="KW-0969">Cilium</keyword>
<dbReference type="InterPro" id="IPR053967">
    <property type="entry name" value="LlgE_F_G-like_D1"/>
</dbReference>
<dbReference type="GO" id="GO:0009424">
    <property type="term" value="C:bacterial-type flagellum hook"/>
    <property type="evidence" value="ECO:0007669"/>
    <property type="project" value="TreeGrafter"/>
</dbReference>
<proteinExistence type="inferred from homology"/>
<dbReference type="PROSITE" id="PS00588">
    <property type="entry name" value="FLAGELLA_BB_ROD"/>
    <property type="match status" value="1"/>
</dbReference>
<sequence length="407" mass="41813">MAFQQGLSGLNAASKSLDVIGNNIANVNTTGMKASRAEFSDLYASNLGSGGAASIPGIGVMTAAISQQFSQGNLTTTGNDLDLAINGAGFYQVQLPSGEIAYTRNGTFKLDNSGNIVTNAGAKLQGNIFDPLTGAVTKGNLTLPTGKGVAGHQTSAITATANLDTTAVAYNSVTPNIPLSTYGTSITAYDSQGAAVPIGMYFQKTASNTWNVYADYPQGGATGTTTGTPVGTVTFDANGVISSGTPLTLTGVQVSGAATPAFNVTVNLDGLTQNASSFYVSSLKQDGYAPGELTGMSFAEDGTLTARYSNGQTQSTGQIVLANFRNVQGLEPTSGDYWKETISSGAPIKNVPGSGNFGKINSGTLEDSNVDLTAELVNMMTAQRAYQANAQTIKTQDQIMSTLVNLR</sequence>
<keyword evidence="10" id="KW-0282">Flagellum</keyword>
<feature type="domain" description="Flagellar basal-body/hook protein C-terminal" evidence="7">
    <location>
        <begin position="362"/>
        <end position="406"/>
    </location>
</feature>
<dbReference type="Pfam" id="PF07559">
    <property type="entry name" value="FlgE_D2"/>
    <property type="match status" value="1"/>
</dbReference>
<keyword evidence="11" id="KW-1185">Reference proteome</keyword>
<dbReference type="RefSeq" id="WP_160551501.1">
    <property type="nucleotide sequence ID" value="NZ_CP047650.1"/>
</dbReference>
<dbReference type="GO" id="GO:0071978">
    <property type="term" value="P:bacterial-type flagellum-dependent swarming motility"/>
    <property type="evidence" value="ECO:0007669"/>
    <property type="project" value="TreeGrafter"/>
</dbReference>
<dbReference type="InterPro" id="IPR010930">
    <property type="entry name" value="Flg_bb/hook_C_dom"/>
</dbReference>
<dbReference type="InterPro" id="IPR020013">
    <property type="entry name" value="Flagellar_FlgE/F/G"/>
</dbReference>
<comment type="function">
    <text evidence="5">A flexible structure which links the flagellar filament to the drive apparatus in the basal body.</text>
</comment>
<dbReference type="Proteomes" id="UP000464787">
    <property type="component" value="Chromosome"/>
</dbReference>
<dbReference type="AlphaFoldDB" id="A0A857J243"/>
<dbReference type="PANTHER" id="PTHR30435">
    <property type="entry name" value="FLAGELLAR PROTEIN"/>
    <property type="match status" value="1"/>
</dbReference>
<evidence type="ECO:0000256" key="1">
    <source>
        <dbReference type="ARBA" id="ARBA00004117"/>
    </source>
</evidence>
<accession>A0A857J243</accession>
<keyword evidence="10" id="KW-0966">Cell projection</keyword>
<evidence type="ECO:0000256" key="3">
    <source>
        <dbReference type="ARBA" id="ARBA00019015"/>
    </source>
</evidence>
<dbReference type="SUPFAM" id="SSF117143">
    <property type="entry name" value="Flagellar hook protein flgE"/>
    <property type="match status" value="1"/>
</dbReference>
<dbReference type="KEGG" id="xyk:GT347_08240"/>